<protein>
    <recommendedName>
        <fullName evidence="4">DUF4283 domain-containing protein</fullName>
    </recommendedName>
</protein>
<evidence type="ECO:0000256" key="1">
    <source>
        <dbReference type="SAM" id="MobiDB-lite"/>
    </source>
</evidence>
<reference evidence="2" key="2">
    <citation type="journal article" date="2022" name="Hortic Res">
        <title>The genome of Dioscorea zingiberensis sheds light on the biosynthesis, origin and evolution of the medicinally important diosgenin saponins.</title>
        <authorList>
            <person name="Li Y."/>
            <person name="Tan C."/>
            <person name="Li Z."/>
            <person name="Guo J."/>
            <person name="Li S."/>
            <person name="Chen X."/>
            <person name="Wang C."/>
            <person name="Dai X."/>
            <person name="Yang H."/>
            <person name="Song W."/>
            <person name="Hou L."/>
            <person name="Xu J."/>
            <person name="Tong Z."/>
            <person name="Xu A."/>
            <person name="Yuan X."/>
            <person name="Wang W."/>
            <person name="Yang Q."/>
            <person name="Chen L."/>
            <person name="Sun Z."/>
            <person name="Wang K."/>
            <person name="Pan B."/>
            <person name="Chen J."/>
            <person name="Bao Y."/>
            <person name="Liu F."/>
            <person name="Qi X."/>
            <person name="Gang D.R."/>
            <person name="Wen J."/>
            <person name="Li J."/>
        </authorList>
    </citation>
    <scope>NUCLEOTIDE SEQUENCE</scope>
    <source>
        <strain evidence="2">Dzin_1.0</strain>
    </source>
</reference>
<reference evidence="2" key="1">
    <citation type="submission" date="2021-03" db="EMBL/GenBank/DDBJ databases">
        <authorList>
            <person name="Li Z."/>
            <person name="Yang C."/>
        </authorList>
    </citation>
    <scope>NUCLEOTIDE SEQUENCE</scope>
    <source>
        <strain evidence="2">Dzin_1.0</strain>
        <tissue evidence="2">Leaf</tissue>
    </source>
</reference>
<proteinExistence type="predicted"/>
<comment type="caution">
    <text evidence="2">The sequence shown here is derived from an EMBL/GenBank/DDBJ whole genome shotgun (WGS) entry which is preliminary data.</text>
</comment>
<feature type="compositionally biased region" description="Basic and acidic residues" evidence="1">
    <location>
        <begin position="1"/>
        <end position="23"/>
    </location>
</feature>
<accession>A0A9D5CGY9</accession>
<dbReference type="EMBL" id="JAGGNH010000005">
    <property type="protein sequence ID" value="KAJ0972674.1"/>
    <property type="molecule type" value="Genomic_DNA"/>
</dbReference>
<dbReference type="AlphaFoldDB" id="A0A9D5CGY9"/>
<dbReference type="Proteomes" id="UP001085076">
    <property type="component" value="Miscellaneous, Linkage group lg05"/>
</dbReference>
<feature type="region of interest" description="Disordered" evidence="1">
    <location>
        <begin position="1"/>
        <end position="29"/>
    </location>
</feature>
<evidence type="ECO:0008006" key="4">
    <source>
        <dbReference type="Google" id="ProtNLM"/>
    </source>
</evidence>
<feature type="region of interest" description="Disordered" evidence="1">
    <location>
        <begin position="401"/>
        <end position="436"/>
    </location>
</feature>
<organism evidence="2 3">
    <name type="scientific">Dioscorea zingiberensis</name>
    <dbReference type="NCBI Taxonomy" id="325984"/>
    <lineage>
        <taxon>Eukaryota</taxon>
        <taxon>Viridiplantae</taxon>
        <taxon>Streptophyta</taxon>
        <taxon>Embryophyta</taxon>
        <taxon>Tracheophyta</taxon>
        <taxon>Spermatophyta</taxon>
        <taxon>Magnoliopsida</taxon>
        <taxon>Liliopsida</taxon>
        <taxon>Dioscoreales</taxon>
        <taxon>Dioscoreaceae</taxon>
        <taxon>Dioscorea</taxon>
    </lineage>
</organism>
<gene>
    <name evidence="2" type="ORF">J5N97_020633</name>
</gene>
<name>A0A9D5CGY9_9LILI</name>
<evidence type="ECO:0000313" key="3">
    <source>
        <dbReference type="Proteomes" id="UP001085076"/>
    </source>
</evidence>
<sequence length="460" mass="51082">MPATRKVEEHHSSLTLGKAEKASTAHKPAAKKIEEHHASLALDSDMMNGKEEMQTFTVATITAIRGGWVDAPKFSGALKTALGWDWQWPAKEFRDGRMMVTCKSPAEAREMERSGEIHLQPFSFKCEPWTPDLWRVDRADGQVRWLEVRRLPCHCWNRDSAGRVLKSVGDLIYIDRRGGSYVEDIRVAVRIRQGRSMPCIIWTSIGTRKYRVLVGLERGEPPLPWGDGEFGRITNELDMGAAGTSNGHQTQQKKKTKKKEKGGGGPNAAATGKEGRWSVKENTATTGQKRDIAGDTHSNEDALRTGPASTQDRSMGTATRPERSCRADFQASVPRQPGSQAHVSNSQALNVKEKGTMHDGSFTMPCNVPVEMNRAHSRNTNNRSEPNWESPSKAHTEVTTLVGPDVNSGPEVQYTRRPGKEPIDGPPLMDQMRDNTMSPLLNNTEIDIRFTPNLQMGQPQ</sequence>
<feature type="compositionally biased region" description="Polar residues" evidence="1">
    <location>
        <begin position="307"/>
        <end position="317"/>
    </location>
</feature>
<feature type="region of interest" description="Disordered" evidence="1">
    <location>
        <begin position="238"/>
        <end position="345"/>
    </location>
</feature>
<evidence type="ECO:0000313" key="2">
    <source>
        <dbReference type="EMBL" id="KAJ0972674.1"/>
    </source>
</evidence>
<feature type="compositionally biased region" description="Basic and acidic residues" evidence="1">
    <location>
        <begin position="288"/>
        <end position="303"/>
    </location>
</feature>
<feature type="compositionally biased region" description="Basic residues" evidence="1">
    <location>
        <begin position="251"/>
        <end position="260"/>
    </location>
</feature>
<keyword evidence="3" id="KW-1185">Reference proteome</keyword>